<name>A0A1R3H6X2_COCAP</name>
<accession>A0A1R3H6X2</accession>
<evidence type="ECO:0000313" key="1">
    <source>
        <dbReference type="EMBL" id="OMO65976.1"/>
    </source>
</evidence>
<gene>
    <name evidence="1" type="ORF">CCACVL1_21323</name>
</gene>
<evidence type="ECO:0000313" key="2">
    <source>
        <dbReference type="Proteomes" id="UP000188268"/>
    </source>
</evidence>
<dbReference type="Proteomes" id="UP000188268">
    <property type="component" value="Unassembled WGS sequence"/>
</dbReference>
<reference evidence="1 2" key="1">
    <citation type="submission" date="2013-09" db="EMBL/GenBank/DDBJ databases">
        <title>Corchorus capsularis genome sequencing.</title>
        <authorList>
            <person name="Alam M."/>
            <person name="Haque M.S."/>
            <person name="Islam M.S."/>
            <person name="Emdad E.M."/>
            <person name="Islam M.M."/>
            <person name="Ahmed B."/>
            <person name="Halim A."/>
            <person name="Hossen Q.M.M."/>
            <person name="Hossain M.Z."/>
            <person name="Ahmed R."/>
            <person name="Khan M.M."/>
            <person name="Islam R."/>
            <person name="Rashid M.M."/>
            <person name="Khan S.A."/>
            <person name="Rahman M.S."/>
            <person name="Alam M."/>
        </authorList>
    </citation>
    <scope>NUCLEOTIDE SEQUENCE [LARGE SCALE GENOMIC DNA]</scope>
    <source>
        <strain evidence="2">cv. CVL-1</strain>
        <tissue evidence="1">Whole seedling</tissue>
    </source>
</reference>
<dbReference type="AlphaFoldDB" id="A0A1R3H6X2"/>
<keyword evidence="2" id="KW-1185">Reference proteome</keyword>
<comment type="caution">
    <text evidence="1">The sequence shown here is derived from an EMBL/GenBank/DDBJ whole genome shotgun (WGS) entry which is preliminary data.</text>
</comment>
<organism evidence="1 2">
    <name type="scientific">Corchorus capsularis</name>
    <name type="common">Jute</name>
    <dbReference type="NCBI Taxonomy" id="210143"/>
    <lineage>
        <taxon>Eukaryota</taxon>
        <taxon>Viridiplantae</taxon>
        <taxon>Streptophyta</taxon>
        <taxon>Embryophyta</taxon>
        <taxon>Tracheophyta</taxon>
        <taxon>Spermatophyta</taxon>
        <taxon>Magnoliopsida</taxon>
        <taxon>eudicotyledons</taxon>
        <taxon>Gunneridae</taxon>
        <taxon>Pentapetalae</taxon>
        <taxon>rosids</taxon>
        <taxon>malvids</taxon>
        <taxon>Malvales</taxon>
        <taxon>Malvaceae</taxon>
        <taxon>Grewioideae</taxon>
        <taxon>Apeibeae</taxon>
        <taxon>Corchorus</taxon>
    </lineage>
</organism>
<sequence>MAVIIELVRVICQRQLKLPQGLVEAKSHPVDGEIPAR</sequence>
<dbReference type="Gramene" id="OMO65976">
    <property type="protein sequence ID" value="OMO65976"/>
    <property type="gene ID" value="CCACVL1_21323"/>
</dbReference>
<proteinExistence type="predicted"/>
<protein>
    <submittedName>
        <fullName evidence="1">Uncharacterized protein</fullName>
    </submittedName>
</protein>
<dbReference type="EMBL" id="AWWV01012576">
    <property type="protein sequence ID" value="OMO65976.1"/>
    <property type="molecule type" value="Genomic_DNA"/>
</dbReference>